<dbReference type="Pfam" id="PF08275">
    <property type="entry name" value="DNAG_N"/>
    <property type="match status" value="1"/>
</dbReference>
<dbReference type="InterPro" id="IPR019475">
    <property type="entry name" value="DNA_primase_DnaB-bd"/>
</dbReference>
<feature type="zinc finger region" description="CHC2-type" evidence="12">
    <location>
        <begin position="40"/>
        <end position="64"/>
    </location>
</feature>
<name>A0ABV9MSG0_9ENTE</name>
<sequence length="614" mass="71444">MARIPTQVIDEIRSRTNIVEIIGQYVQLKKSGGKNYVGLCPFHNEKSPSFSVAEDKQFYHCFGCGRGGNVFRFIEEIEGLPFHAAVLRVAELEGIPVEEKFFNHIEEKTSTTATNQLIVLHEKAAEIYHHLLMHTTAGQVALDYLLERGLTEETIVEFQIGFAPIQREFLEKVFLNEKLPKEHFASSGLFVEREDGQLLDRFYQRVVFPIRNAQGKTIGFSGRWLDLPDTSSENQAKYLNSPETAIFNKREVLFNFDKARSIIRKESEVYLFEGFMDVLAAWQAGVKNGIASMGTSLTQQQVQMIEKITKQLVFSYDGDSAGIEATNRGIELLKETSRLELSVLSFPERLDPDDYIRKYGQEAFVNLANHGRETIFSFKQAYHRMNRNLSNEKEQLEYLEILLLELVEVDSLIEQDRYLTQLSTEFQVSREVLQQQFRQLKQQHRVQRREKQQEPGPEVVIAQPIMPMQNRRKTQVEKAQEVLLYRLFHEEGFNQRFKNLDISFPKEQYQELYVLFDTYIAIESSFEIAKFFDFLQDENLRYLVAQIENLKVPEESSDQELRDLLKVIQNASVQEEIQQKKLEQQMASQMGNQQRELELAVEILNLTKYLKKVQ</sequence>
<keyword evidence="7 12" id="KW-0863">Zinc-finger</keyword>
<dbReference type="PANTHER" id="PTHR30313">
    <property type="entry name" value="DNA PRIMASE"/>
    <property type="match status" value="1"/>
</dbReference>
<dbReference type="InterPro" id="IPR037068">
    <property type="entry name" value="DNA_primase_core_N_sf"/>
</dbReference>
<evidence type="ECO:0000256" key="5">
    <source>
        <dbReference type="ARBA" id="ARBA00022705"/>
    </source>
</evidence>
<evidence type="ECO:0000256" key="11">
    <source>
        <dbReference type="ARBA" id="ARBA00023163"/>
    </source>
</evidence>
<dbReference type="SMART" id="SM00493">
    <property type="entry name" value="TOPRIM"/>
    <property type="match status" value="1"/>
</dbReference>
<keyword evidence="4 12" id="KW-0548">Nucleotidyltransferase</keyword>
<organism evidence="15 16">
    <name type="scientific">Enterococcus lemanii</name>
    <dbReference type="NCBI Taxonomy" id="1159752"/>
    <lineage>
        <taxon>Bacteria</taxon>
        <taxon>Bacillati</taxon>
        <taxon>Bacillota</taxon>
        <taxon>Bacilli</taxon>
        <taxon>Lactobacillales</taxon>
        <taxon>Enterococcaceae</taxon>
        <taxon>Enterococcus</taxon>
    </lineage>
</organism>
<dbReference type="Proteomes" id="UP001595969">
    <property type="component" value="Unassembled WGS sequence"/>
</dbReference>
<keyword evidence="1 12" id="KW-0240">DNA-directed RNA polymerase</keyword>
<proteinExistence type="inferred from homology"/>
<comment type="similarity">
    <text evidence="12 13">Belongs to the DnaG primase family.</text>
</comment>
<keyword evidence="9" id="KW-0460">Magnesium</keyword>
<dbReference type="PIRSF" id="PIRSF002811">
    <property type="entry name" value="DnaG"/>
    <property type="match status" value="1"/>
</dbReference>
<dbReference type="InterPro" id="IPR034151">
    <property type="entry name" value="TOPRIM_DnaG_bac"/>
</dbReference>
<dbReference type="NCBIfam" id="TIGR01391">
    <property type="entry name" value="dnaG"/>
    <property type="match status" value="1"/>
</dbReference>
<dbReference type="Gene3D" id="3.90.980.10">
    <property type="entry name" value="DNA primase, catalytic core, N-terminal domain"/>
    <property type="match status" value="1"/>
</dbReference>
<dbReference type="Gene3D" id="3.90.580.10">
    <property type="entry name" value="Zinc finger, CHC2-type domain"/>
    <property type="match status" value="1"/>
</dbReference>
<dbReference type="EC" id="2.7.7.101" evidence="12"/>
<evidence type="ECO:0000256" key="13">
    <source>
        <dbReference type="PIRNR" id="PIRNR002811"/>
    </source>
</evidence>
<dbReference type="InterPro" id="IPR002694">
    <property type="entry name" value="Znf_CHC2"/>
</dbReference>
<evidence type="ECO:0000313" key="15">
    <source>
        <dbReference type="EMBL" id="MFC4718936.1"/>
    </source>
</evidence>
<dbReference type="RefSeq" id="WP_204654213.1">
    <property type="nucleotide sequence ID" value="NZ_JAFBFD010000022.1"/>
</dbReference>
<dbReference type="PANTHER" id="PTHR30313:SF2">
    <property type="entry name" value="DNA PRIMASE"/>
    <property type="match status" value="1"/>
</dbReference>
<comment type="domain">
    <text evidence="12">Contains an N-terminal zinc-binding domain, a central core domain that contains the primase activity, and a C-terminal DnaB-binding domain.</text>
</comment>
<dbReference type="InterPro" id="IPR050219">
    <property type="entry name" value="DnaG_primase"/>
</dbReference>
<evidence type="ECO:0000256" key="1">
    <source>
        <dbReference type="ARBA" id="ARBA00022478"/>
    </source>
</evidence>
<comment type="subunit">
    <text evidence="12">Monomer. Interacts with DnaB.</text>
</comment>
<dbReference type="InterPro" id="IPR036977">
    <property type="entry name" value="DNA_primase_Znf_CHC2"/>
</dbReference>
<dbReference type="EMBL" id="JBHSGS010000022">
    <property type="protein sequence ID" value="MFC4718936.1"/>
    <property type="molecule type" value="Genomic_DNA"/>
</dbReference>
<reference evidence="16" key="1">
    <citation type="journal article" date="2019" name="Int. J. Syst. Evol. Microbiol.">
        <title>The Global Catalogue of Microorganisms (GCM) 10K type strain sequencing project: providing services to taxonomists for standard genome sequencing and annotation.</title>
        <authorList>
            <consortium name="The Broad Institute Genomics Platform"/>
            <consortium name="The Broad Institute Genome Sequencing Center for Infectious Disease"/>
            <person name="Wu L."/>
            <person name="Ma J."/>
        </authorList>
    </citation>
    <scope>NUCLEOTIDE SEQUENCE [LARGE SCALE GENOMIC DNA]</scope>
    <source>
        <strain evidence="16">CGMCC 1.19032</strain>
    </source>
</reference>
<evidence type="ECO:0000256" key="9">
    <source>
        <dbReference type="ARBA" id="ARBA00022842"/>
    </source>
</evidence>
<dbReference type="Pfam" id="PF10410">
    <property type="entry name" value="DnaB_bind"/>
    <property type="match status" value="1"/>
</dbReference>
<keyword evidence="2 12" id="KW-0639">Primosome</keyword>
<comment type="function">
    <text evidence="12 13">RNA polymerase that catalyzes the synthesis of short RNA molecules used as primers for DNA polymerase during DNA replication.</text>
</comment>
<comment type="catalytic activity">
    <reaction evidence="12">
        <text>ssDNA + n NTP = ssDNA/pppN(pN)n-1 hybrid + (n-1) diphosphate.</text>
        <dbReference type="EC" id="2.7.7.101"/>
    </reaction>
</comment>
<keyword evidence="16" id="KW-1185">Reference proteome</keyword>
<keyword evidence="11 12" id="KW-0804">Transcription</keyword>
<protein>
    <recommendedName>
        <fullName evidence="12 13">DNA primase</fullName>
        <ecNumber evidence="12">2.7.7.101</ecNumber>
    </recommendedName>
</protein>
<dbReference type="InterPro" id="IPR013264">
    <property type="entry name" value="DNAG_N"/>
</dbReference>
<dbReference type="HAMAP" id="MF_00974">
    <property type="entry name" value="DNA_primase_DnaG"/>
    <property type="match status" value="1"/>
</dbReference>
<feature type="domain" description="Toprim" evidence="14">
    <location>
        <begin position="267"/>
        <end position="349"/>
    </location>
</feature>
<dbReference type="InterPro" id="IPR006171">
    <property type="entry name" value="TOPRIM_dom"/>
</dbReference>
<keyword evidence="8 12" id="KW-0862">Zinc</keyword>
<comment type="caution">
    <text evidence="15">The sequence shown here is derived from an EMBL/GenBank/DDBJ whole genome shotgun (WGS) entry which is preliminary data.</text>
</comment>
<evidence type="ECO:0000256" key="3">
    <source>
        <dbReference type="ARBA" id="ARBA00022679"/>
    </source>
</evidence>
<gene>
    <name evidence="12 15" type="primary">dnaG</name>
    <name evidence="15" type="ORF">ACFO5I_04235</name>
</gene>
<dbReference type="Gene3D" id="1.10.860.10">
    <property type="entry name" value="DNAb Helicase, Chain A"/>
    <property type="match status" value="1"/>
</dbReference>
<dbReference type="SUPFAM" id="SSF57783">
    <property type="entry name" value="Zinc beta-ribbon"/>
    <property type="match status" value="1"/>
</dbReference>
<evidence type="ECO:0000256" key="2">
    <source>
        <dbReference type="ARBA" id="ARBA00022515"/>
    </source>
</evidence>
<dbReference type="Pfam" id="PF01807">
    <property type="entry name" value="Zn_ribbon_DnaG"/>
    <property type="match status" value="1"/>
</dbReference>
<evidence type="ECO:0000256" key="4">
    <source>
        <dbReference type="ARBA" id="ARBA00022695"/>
    </source>
</evidence>
<evidence type="ECO:0000256" key="8">
    <source>
        <dbReference type="ARBA" id="ARBA00022833"/>
    </source>
</evidence>
<keyword evidence="6 12" id="KW-0479">Metal-binding</keyword>
<keyword evidence="3 12" id="KW-0808">Transferase</keyword>
<evidence type="ECO:0000259" key="14">
    <source>
        <dbReference type="PROSITE" id="PS50880"/>
    </source>
</evidence>
<evidence type="ECO:0000256" key="10">
    <source>
        <dbReference type="ARBA" id="ARBA00023125"/>
    </source>
</evidence>
<dbReference type="Pfam" id="PF13155">
    <property type="entry name" value="Toprim_2"/>
    <property type="match status" value="1"/>
</dbReference>
<comment type="cofactor">
    <cofactor evidence="12 13">
        <name>Zn(2+)</name>
        <dbReference type="ChEBI" id="CHEBI:29105"/>
    </cofactor>
    <text evidence="12 13">Binds 1 zinc ion per monomer.</text>
</comment>
<dbReference type="InterPro" id="IPR016136">
    <property type="entry name" value="DNA_helicase_N/primase_C"/>
</dbReference>
<dbReference type="InterPro" id="IPR006295">
    <property type="entry name" value="DNA_primase_DnaG"/>
</dbReference>
<dbReference type="SMART" id="SM00400">
    <property type="entry name" value="ZnF_CHCC"/>
    <property type="match status" value="1"/>
</dbReference>
<evidence type="ECO:0000313" key="16">
    <source>
        <dbReference type="Proteomes" id="UP001595969"/>
    </source>
</evidence>
<keyword evidence="10 12" id="KW-0238">DNA-binding</keyword>
<evidence type="ECO:0000256" key="6">
    <source>
        <dbReference type="ARBA" id="ARBA00022723"/>
    </source>
</evidence>
<dbReference type="PROSITE" id="PS50880">
    <property type="entry name" value="TOPRIM"/>
    <property type="match status" value="1"/>
</dbReference>
<keyword evidence="5 12" id="KW-0235">DNA replication</keyword>
<dbReference type="CDD" id="cd03364">
    <property type="entry name" value="TOPRIM_DnaG_primases"/>
    <property type="match status" value="1"/>
</dbReference>
<evidence type="ECO:0000256" key="12">
    <source>
        <dbReference type="HAMAP-Rule" id="MF_00974"/>
    </source>
</evidence>
<accession>A0ABV9MSG0</accession>
<dbReference type="Gene3D" id="3.40.1360.10">
    <property type="match status" value="1"/>
</dbReference>
<evidence type="ECO:0000256" key="7">
    <source>
        <dbReference type="ARBA" id="ARBA00022771"/>
    </source>
</evidence>
<dbReference type="InterPro" id="IPR030846">
    <property type="entry name" value="DnaG_bac"/>
</dbReference>
<dbReference type="SUPFAM" id="SSF56731">
    <property type="entry name" value="DNA primase core"/>
    <property type="match status" value="1"/>
</dbReference>